<dbReference type="Pfam" id="PF02257">
    <property type="entry name" value="RFX_DNA_binding"/>
    <property type="match status" value="1"/>
</dbReference>
<keyword evidence="1 4" id="KW-0238">DNA-binding</keyword>
<accession>A0A087TIU7</accession>
<evidence type="ECO:0000256" key="1">
    <source>
        <dbReference type="ARBA" id="ARBA00023125"/>
    </source>
</evidence>
<feature type="domain" description="RFX-type winged-helix" evidence="3">
    <location>
        <begin position="1"/>
        <end position="30"/>
    </location>
</feature>
<dbReference type="GO" id="GO:0000981">
    <property type="term" value="F:DNA-binding transcription factor activity, RNA polymerase II-specific"/>
    <property type="evidence" value="ECO:0007669"/>
    <property type="project" value="TreeGrafter"/>
</dbReference>
<dbReference type="GO" id="GO:0000978">
    <property type="term" value="F:RNA polymerase II cis-regulatory region sequence-specific DNA binding"/>
    <property type="evidence" value="ECO:0007669"/>
    <property type="project" value="TreeGrafter"/>
</dbReference>
<dbReference type="InterPro" id="IPR036388">
    <property type="entry name" value="WH-like_DNA-bd_sf"/>
</dbReference>
<evidence type="ECO:0000259" key="3">
    <source>
        <dbReference type="PROSITE" id="PS51526"/>
    </source>
</evidence>
<sequence>MKQIFPSVKPRRLGTRGNSRYCYSGLRKKVDVKPPKLPYLNSDNCDTSEENGITEITTAACHLIFEWAEKLLGIKFTSLKELAAYLLENMCVDNRSVAAFKILLDSSPQLLEKGLSNCEGGVKKSEAQIHLQRKIQEKELIKEQKKKLQEHRSNLVGLSKGKSSALKKKG</sequence>
<dbReference type="PANTHER" id="PTHR12619:SF21">
    <property type="entry name" value="RFX-TYPE WINGED-HELIX DOMAIN-CONTAINING PROTEIN"/>
    <property type="match status" value="1"/>
</dbReference>
<dbReference type="Proteomes" id="UP000054359">
    <property type="component" value="Unassembled WGS sequence"/>
</dbReference>
<reference evidence="4 5" key="1">
    <citation type="submission" date="2013-11" db="EMBL/GenBank/DDBJ databases">
        <title>Genome sequencing of Stegodyphus mimosarum.</title>
        <authorList>
            <person name="Bechsgaard J."/>
        </authorList>
    </citation>
    <scope>NUCLEOTIDE SEQUENCE [LARGE SCALE GENOMIC DNA]</scope>
</reference>
<protein>
    <submittedName>
        <fullName evidence="4">DNA-binding protein RFX7</fullName>
    </submittedName>
</protein>
<keyword evidence="5" id="KW-1185">Reference proteome</keyword>
<feature type="non-terminal residue" evidence="4">
    <location>
        <position position="170"/>
    </location>
</feature>
<gene>
    <name evidence="4" type="ORF">X975_25044</name>
</gene>
<name>A0A087TIU7_STEMI</name>
<evidence type="ECO:0000256" key="2">
    <source>
        <dbReference type="SAM" id="MobiDB-lite"/>
    </source>
</evidence>
<dbReference type="PANTHER" id="PTHR12619">
    <property type="entry name" value="RFX TRANSCRIPTION FACTOR FAMILY"/>
    <property type="match status" value="1"/>
</dbReference>
<dbReference type="InterPro" id="IPR003150">
    <property type="entry name" value="DNA-bd_RFX"/>
</dbReference>
<dbReference type="Gene3D" id="1.10.10.10">
    <property type="entry name" value="Winged helix-like DNA-binding domain superfamily/Winged helix DNA-binding domain"/>
    <property type="match status" value="1"/>
</dbReference>
<dbReference type="STRING" id="407821.A0A087TIU7"/>
<dbReference type="OrthoDB" id="10069709at2759"/>
<dbReference type="InterPro" id="IPR036390">
    <property type="entry name" value="WH_DNA-bd_sf"/>
</dbReference>
<dbReference type="EMBL" id="KK115401">
    <property type="protein sequence ID" value="KFM65036.1"/>
    <property type="molecule type" value="Genomic_DNA"/>
</dbReference>
<organism evidence="4 5">
    <name type="scientific">Stegodyphus mimosarum</name>
    <name type="common">African social velvet spider</name>
    <dbReference type="NCBI Taxonomy" id="407821"/>
    <lineage>
        <taxon>Eukaryota</taxon>
        <taxon>Metazoa</taxon>
        <taxon>Ecdysozoa</taxon>
        <taxon>Arthropoda</taxon>
        <taxon>Chelicerata</taxon>
        <taxon>Arachnida</taxon>
        <taxon>Araneae</taxon>
        <taxon>Araneomorphae</taxon>
        <taxon>Entelegynae</taxon>
        <taxon>Eresoidea</taxon>
        <taxon>Eresidae</taxon>
        <taxon>Stegodyphus</taxon>
    </lineage>
</organism>
<evidence type="ECO:0000313" key="5">
    <source>
        <dbReference type="Proteomes" id="UP000054359"/>
    </source>
</evidence>
<evidence type="ECO:0000313" key="4">
    <source>
        <dbReference type="EMBL" id="KFM65036.1"/>
    </source>
</evidence>
<dbReference type="PROSITE" id="PS51526">
    <property type="entry name" value="RFX_DBD"/>
    <property type="match status" value="1"/>
</dbReference>
<dbReference type="AlphaFoldDB" id="A0A087TIU7"/>
<dbReference type="InterPro" id="IPR039779">
    <property type="entry name" value="RFX-like"/>
</dbReference>
<feature type="region of interest" description="Disordered" evidence="2">
    <location>
        <begin position="148"/>
        <end position="170"/>
    </location>
</feature>
<dbReference type="SUPFAM" id="SSF46785">
    <property type="entry name" value="Winged helix' DNA-binding domain"/>
    <property type="match status" value="1"/>
</dbReference>
<feature type="compositionally biased region" description="Low complexity" evidence="2">
    <location>
        <begin position="155"/>
        <end position="164"/>
    </location>
</feature>
<proteinExistence type="predicted"/>